<dbReference type="Proteomes" id="UP000006727">
    <property type="component" value="Chromosome 3"/>
</dbReference>
<proteinExistence type="predicted"/>
<feature type="compositionally biased region" description="Polar residues" evidence="1">
    <location>
        <begin position="186"/>
        <end position="202"/>
    </location>
</feature>
<dbReference type="InParanoid" id="A0A2K1KT15"/>
<dbReference type="EnsemblPlants" id="Pp3c3_2630V3.1">
    <property type="protein sequence ID" value="Pp3c3_2630V3.1"/>
    <property type="gene ID" value="Pp3c3_2630"/>
</dbReference>
<evidence type="ECO:0000313" key="3">
    <source>
        <dbReference type="EMBL" id="PNR56925.1"/>
    </source>
</evidence>
<name>A0A2K1KT15_PHYPA</name>
<organism evidence="3">
    <name type="scientific">Physcomitrium patens</name>
    <name type="common">Spreading-leaved earth moss</name>
    <name type="synonym">Physcomitrella patens</name>
    <dbReference type="NCBI Taxonomy" id="3218"/>
    <lineage>
        <taxon>Eukaryota</taxon>
        <taxon>Viridiplantae</taxon>
        <taxon>Streptophyta</taxon>
        <taxon>Embryophyta</taxon>
        <taxon>Bryophyta</taxon>
        <taxon>Bryophytina</taxon>
        <taxon>Bryopsida</taxon>
        <taxon>Funariidae</taxon>
        <taxon>Funariales</taxon>
        <taxon>Funariaceae</taxon>
        <taxon>Physcomitrium</taxon>
    </lineage>
</organism>
<evidence type="ECO:0000256" key="1">
    <source>
        <dbReference type="SAM" id="MobiDB-lite"/>
    </source>
</evidence>
<dbReference type="Gramene" id="Pp3c3_2630V3.1">
    <property type="protein sequence ID" value="Pp3c3_2630V3.1"/>
    <property type="gene ID" value="Pp3c3_2630"/>
</dbReference>
<reference evidence="3 5" key="2">
    <citation type="journal article" date="2018" name="Plant J.">
        <title>The Physcomitrella patens chromosome-scale assembly reveals moss genome structure and evolution.</title>
        <authorList>
            <person name="Lang D."/>
            <person name="Ullrich K.K."/>
            <person name="Murat F."/>
            <person name="Fuchs J."/>
            <person name="Jenkins J."/>
            <person name="Haas F.B."/>
            <person name="Piednoel M."/>
            <person name="Gundlach H."/>
            <person name="Van Bel M."/>
            <person name="Meyberg R."/>
            <person name="Vives C."/>
            <person name="Morata J."/>
            <person name="Symeonidi A."/>
            <person name="Hiss M."/>
            <person name="Muchero W."/>
            <person name="Kamisugi Y."/>
            <person name="Saleh O."/>
            <person name="Blanc G."/>
            <person name="Decker E.L."/>
            <person name="van Gessel N."/>
            <person name="Grimwood J."/>
            <person name="Hayes R.D."/>
            <person name="Graham S.W."/>
            <person name="Gunter L.E."/>
            <person name="McDaniel S.F."/>
            <person name="Hoernstein S.N.W."/>
            <person name="Larsson A."/>
            <person name="Li F.W."/>
            <person name="Perroud P.F."/>
            <person name="Phillips J."/>
            <person name="Ranjan P."/>
            <person name="Rokshar D.S."/>
            <person name="Rothfels C.J."/>
            <person name="Schneider L."/>
            <person name="Shu S."/>
            <person name="Stevenson D.W."/>
            <person name="Thummler F."/>
            <person name="Tillich M."/>
            <person name="Villarreal Aguilar J.C."/>
            <person name="Widiez T."/>
            <person name="Wong G.K."/>
            <person name="Wymore A."/>
            <person name="Zhang Y."/>
            <person name="Zimmer A.D."/>
            <person name="Quatrano R.S."/>
            <person name="Mayer K.F.X."/>
            <person name="Goodstein D."/>
            <person name="Casacuberta J.M."/>
            <person name="Vandepoele K."/>
            <person name="Reski R."/>
            <person name="Cuming A.C."/>
            <person name="Tuskan G.A."/>
            <person name="Maumus F."/>
            <person name="Salse J."/>
            <person name="Schmutz J."/>
            <person name="Rensing S.A."/>
        </authorList>
    </citation>
    <scope>NUCLEOTIDE SEQUENCE [LARGE SCALE GENOMIC DNA]</scope>
    <source>
        <strain evidence="4 5">cv. Gransden 2004</strain>
    </source>
</reference>
<keyword evidence="2" id="KW-0472">Membrane</keyword>
<gene>
    <name evidence="3" type="ORF">PHYPA_003918</name>
</gene>
<reference evidence="3 5" key="1">
    <citation type="journal article" date="2008" name="Science">
        <title>The Physcomitrella genome reveals evolutionary insights into the conquest of land by plants.</title>
        <authorList>
            <person name="Rensing S."/>
            <person name="Lang D."/>
            <person name="Zimmer A."/>
            <person name="Terry A."/>
            <person name="Salamov A."/>
            <person name="Shapiro H."/>
            <person name="Nishiyama T."/>
            <person name="Perroud P.-F."/>
            <person name="Lindquist E."/>
            <person name="Kamisugi Y."/>
            <person name="Tanahashi T."/>
            <person name="Sakakibara K."/>
            <person name="Fujita T."/>
            <person name="Oishi K."/>
            <person name="Shin-I T."/>
            <person name="Kuroki Y."/>
            <person name="Toyoda A."/>
            <person name="Suzuki Y."/>
            <person name="Hashimoto A."/>
            <person name="Yamaguchi K."/>
            <person name="Sugano A."/>
            <person name="Kohara Y."/>
            <person name="Fujiyama A."/>
            <person name="Anterola A."/>
            <person name="Aoki S."/>
            <person name="Ashton N."/>
            <person name="Barbazuk W.B."/>
            <person name="Barker E."/>
            <person name="Bennetzen J."/>
            <person name="Bezanilla M."/>
            <person name="Blankenship R."/>
            <person name="Cho S.H."/>
            <person name="Dutcher S."/>
            <person name="Estelle M."/>
            <person name="Fawcett J.A."/>
            <person name="Gundlach H."/>
            <person name="Hanada K."/>
            <person name="Heyl A."/>
            <person name="Hicks K.A."/>
            <person name="Hugh J."/>
            <person name="Lohr M."/>
            <person name="Mayer K."/>
            <person name="Melkozernov A."/>
            <person name="Murata T."/>
            <person name="Nelson D."/>
            <person name="Pils B."/>
            <person name="Prigge M."/>
            <person name="Reiss B."/>
            <person name="Renner T."/>
            <person name="Rombauts S."/>
            <person name="Rushton P."/>
            <person name="Sanderfoot A."/>
            <person name="Schween G."/>
            <person name="Shiu S.-H."/>
            <person name="Stueber K."/>
            <person name="Theodoulou F.L."/>
            <person name="Tu H."/>
            <person name="Van de Peer Y."/>
            <person name="Verrier P.J."/>
            <person name="Waters E."/>
            <person name="Wood A."/>
            <person name="Yang L."/>
            <person name="Cove D."/>
            <person name="Cuming A."/>
            <person name="Hasebe M."/>
            <person name="Lucas S."/>
            <person name="Mishler D.B."/>
            <person name="Reski R."/>
            <person name="Grigoriev I."/>
            <person name="Quatrano R.S."/>
            <person name="Boore J.L."/>
        </authorList>
    </citation>
    <scope>NUCLEOTIDE SEQUENCE [LARGE SCALE GENOMIC DNA]</scope>
    <source>
        <strain evidence="4 5">cv. Gransden 2004</strain>
    </source>
</reference>
<evidence type="ECO:0000313" key="5">
    <source>
        <dbReference type="Proteomes" id="UP000006727"/>
    </source>
</evidence>
<keyword evidence="5" id="KW-1185">Reference proteome</keyword>
<dbReference type="AlphaFoldDB" id="A0A2K1KT15"/>
<evidence type="ECO:0000256" key="2">
    <source>
        <dbReference type="SAM" id="Phobius"/>
    </source>
</evidence>
<evidence type="ECO:0000313" key="4">
    <source>
        <dbReference type="EnsemblPlants" id="Pp3c3_2630V3.1"/>
    </source>
</evidence>
<sequence>MLSRLADCTCNCSSANFIVTCQESWVISPPANFEDFSLRSKRLHRSGEVLADGVSSEPETSKMVGMKITSGAVLVICLLVGTVYGFVVNEKPEDGWKYSVNGWGDSKVSKNQFVRESQYQSISFDDFDPKELATNAEQFAENTFSDIPQQIISQESSYIYNARRTGDHQLTQASFDYPTNFGGPGSHTQDTKTSLSTTNEQPNGEPAKGHEGPISFYTPSSNNDGVFSFVNPGGSVSSAFSVSEAANSQPADKSGCSSSYWATHIEQWPKVVNVYTLVTAALGGQNVGSVYGTTTLFQALLDTRNDPYSKLLRHSVAALLNAITKPSYKTRPNVVIDKFNKALISSATAAAPAQTFENENHSYGFNECSN</sequence>
<feature type="transmembrane region" description="Helical" evidence="2">
    <location>
        <begin position="68"/>
        <end position="87"/>
    </location>
</feature>
<dbReference type="InterPro" id="IPR039923">
    <property type="entry name" value="Protodermal_1"/>
</dbReference>
<dbReference type="PANTHER" id="PTHR33210">
    <property type="entry name" value="PROTODERMAL FACTOR 1"/>
    <property type="match status" value="1"/>
</dbReference>
<reference evidence="4" key="3">
    <citation type="submission" date="2020-12" db="UniProtKB">
        <authorList>
            <consortium name="EnsemblPlants"/>
        </authorList>
    </citation>
    <scope>IDENTIFICATION</scope>
</reference>
<feature type="region of interest" description="Disordered" evidence="1">
    <location>
        <begin position="176"/>
        <end position="217"/>
    </location>
</feature>
<dbReference type="PANTHER" id="PTHR33210:SF18">
    <property type="entry name" value="PROTODERMAL FACTOR 1"/>
    <property type="match status" value="1"/>
</dbReference>
<accession>A0A2K1KT15</accession>
<keyword evidence="2" id="KW-0812">Transmembrane</keyword>
<protein>
    <submittedName>
        <fullName evidence="3 4">Uncharacterized protein</fullName>
    </submittedName>
</protein>
<dbReference type="PaxDb" id="3218-PP1S1_462V6.1"/>
<dbReference type="EMBL" id="ABEU02000003">
    <property type="protein sequence ID" value="PNR56925.1"/>
    <property type="molecule type" value="Genomic_DNA"/>
</dbReference>
<keyword evidence="2" id="KW-1133">Transmembrane helix</keyword>